<reference evidence="1 2" key="1">
    <citation type="submission" date="2020-12" db="EMBL/GenBank/DDBJ databases">
        <title>Metabolic potential, ecology and presence of endohyphal bacteria is reflected in genomic diversity of Mucoromycotina.</title>
        <authorList>
            <person name="Muszewska A."/>
            <person name="Okrasinska A."/>
            <person name="Steczkiewicz K."/>
            <person name="Drgas O."/>
            <person name="Orlowska M."/>
            <person name="Perlinska-Lenart U."/>
            <person name="Aleksandrzak-Piekarczyk T."/>
            <person name="Szatraj K."/>
            <person name="Zielenkiewicz U."/>
            <person name="Pilsyk S."/>
            <person name="Malc E."/>
            <person name="Mieczkowski P."/>
            <person name="Kruszewska J.S."/>
            <person name="Biernat P."/>
            <person name="Pawlowska J."/>
        </authorList>
    </citation>
    <scope>NUCLEOTIDE SEQUENCE [LARGE SCALE GENOMIC DNA]</scope>
    <source>
        <strain evidence="1 2">CBS 142.35</strain>
    </source>
</reference>
<gene>
    <name evidence="1" type="ORF">INT45_008623</name>
</gene>
<dbReference type="Proteomes" id="UP000646827">
    <property type="component" value="Unassembled WGS sequence"/>
</dbReference>
<accession>A0A8H7S1E4</accession>
<keyword evidence="2" id="KW-1185">Reference proteome</keyword>
<dbReference type="EMBL" id="JAEPRB010000119">
    <property type="protein sequence ID" value="KAG2221102.1"/>
    <property type="molecule type" value="Genomic_DNA"/>
</dbReference>
<organism evidence="1 2">
    <name type="scientific">Circinella minor</name>
    <dbReference type="NCBI Taxonomy" id="1195481"/>
    <lineage>
        <taxon>Eukaryota</taxon>
        <taxon>Fungi</taxon>
        <taxon>Fungi incertae sedis</taxon>
        <taxon>Mucoromycota</taxon>
        <taxon>Mucoromycotina</taxon>
        <taxon>Mucoromycetes</taxon>
        <taxon>Mucorales</taxon>
        <taxon>Lichtheimiaceae</taxon>
        <taxon>Circinella</taxon>
    </lineage>
</organism>
<evidence type="ECO:0000313" key="2">
    <source>
        <dbReference type="Proteomes" id="UP000646827"/>
    </source>
</evidence>
<comment type="caution">
    <text evidence="1">The sequence shown here is derived from an EMBL/GenBank/DDBJ whole genome shotgun (WGS) entry which is preliminary data.</text>
</comment>
<sequence length="74" mass="8677">MFGLLSILKNIAYKNPYASYEYFSRIKIHLIHAYDTRVRHWSMTSPKQGIYIMTREQTAKIPVTLSDMAENLLP</sequence>
<protein>
    <submittedName>
        <fullName evidence="1">Uncharacterized protein</fullName>
    </submittedName>
</protein>
<evidence type="ECO:0000313" key="1">
    <source>
        <dbReference type="EMBL" id="KAG2221102.1"/>
    </source>
</evidence>
<proteinExistence type="predicted"/>
<dbReference type="AlphaFoldDB" id="A0A8H7S1E4"/>
<name>A0A8H7S1E4_9FUNG</name>
<dbReference type="OrthoDB" id="2272415at2759"/>